<reference evidence="9 10" key="1">
    <citation type="submission" date="2015-01" db="EMBL/GenBank/DDBJ databases">
        <title>The Genome Sequence of Ochroconis gallopava CBS43764.</title>
        <authorList>
            <consortium name="The Broad Institute Genomics Platform"/>
            <person name="Cuomo C."/>
            <person name="de Hoog S."/>
            <person name="Gorbushina A."/>
            <person name="Stielow B."/>
            <person name="Teixiera M."/>
            <person name="Abouelleil A."/>
            <person name="Chapman S.B."/>
            <person name="Priest M."/>
            <person name="Young S.K."/>
            <person name="Wortman J."/>
            <person name="Nusbaum C."/>
            <person name="Birren B."/>
        </authorList>
    </citation>
    <scope>NUCLEOTIDE SEQUENCE [LARGE SCALE GENOMIC DNA]</scope>
    <source>
        <strain evidence="9 10">CBS 43764</strain>
    </source>
</reference>
<dbReference type="InterPro" id="IPR036259">
    <property type="entry name" value="MFS_trans_sf"/>
</dbReference>
<name>A0A0D2AQI0_9PEZI</name>
<dbReference type="PROSITE" id="PS50850">
    <property type="entry name" value="MFS"/>
    <property type="match status" value="1"/>
</dbReference>
<dbReference type="EMBL" id="KN847530">
    <property type="protein sequence ID" value="KIW08918.1"/>
    <property type="molecule type" value="Genomic_DNA"/>
</dbReference>
<feature type="transmembrane region" description="Helical" evidence="7">
    <location>
        <begin position="544"/>
        <end position="561"/>
    </location>
</feature>
<dbReference type="PRINTS" id="PR01036">
    <property type="entry name" value="TCRTETB"/>
</dbReference>
<feature type="transmembrane region" description="Helical" evidence="7">
    <location>
        <begin position="108"/>
        <end position="127"/>
    </location>
</feature>
<dbReference type="InParanoid" id="A0A0D2AQI0"/>
<evidence type="ECO:0000256" key="2">
    <source>
        <dbReference type="ARBA" id="ARBA00007520"/>
    </source>
</evidence>
<evidence type="ECO:0000256" key="1">
    <source>
        <dbReference type="ARBA" id="ARBA00004651"/>
    </source>
</evidence>
<comment type="subcellular location">
    <subcellularLocation>
        <location evidence="1">Cell membrane</location>
        <topology evidence="1">Multi-pass membrane protein</topology>
    </subcellularLocation>
</comment>
<keyword evidence="6 7" id="KW-0472">Membrane</keyword>
<dbReference type="AlphaFoldDB" id="A0A0D2AQI0"/>
<evidence type="ECO:0000256" key="6">
    <source>
        <dbReference type="ARBA" id="ARBA00023136"/>
    </source>
</evidence>
<sequence>MTDQQELGQAVQKRNFEFFTQTKTTEPLTKPTSVFDIVEPTSSVRQQTLSPVPVQSTAETSYQAKRSSFRLFTILVALYLTLFVAALDQTIISTAIPTITSSLSSASGYTWIGAAYLIANAAAGPIWTKLSDIWGRKPMLLSSVAFFFSASIVCAEATSMKMLIVGRAFQGTAAGGMLSLVIVTISDLFSMRRRALWLGILEVMWAIAGGTGPVLGGIFAQDLSWRWIFWINLPVCGTTFFLLLLFLDVHNPKTRMVDGLKAIDWAGSLSILAVTLMVLLGFDFGGETFPWTSPKVICLLVFGSFAILIFIFSEKRFAKYPLMPLFLFKNRSNVAALVVTLIHGIVFIAGEYYLPLFIQSTRGADPIYSGILVLPLNLAEAIAGILCGILMHHFHTHKEPILCGTLLMTLGTGLYINLDWSSPITKLILFELLGGFGIGLLFNPPIIAIQNEVPQEHVATATSTQAFVRTMANAIGVVIGGIIFEHSMTERYSDLVRAGLPENLLTSLSGEKAAANVGLVRIIHDAKQAQAVKAAFAHSLRNMFIFYTCCAVLAVIAAFFVRGSRLSEVHQETRTGLLTYSKDNDKARASTGDGIVGER</sequence>
<dbReference type="PANTHER" id="PTHR23501:SF158">
    <property type="entry name" value="TRANSPORTER, PUTATIVE (AFU_ORTHOLOGUE AFUA_5G14490)-RELATED"/>
    <property type="match status" value="1"/>
</dbReference>
<evidence type="ECO:0000256" key="3">
    <source>
        <dbReference type="ARBA" id="ARBA00022475"/>
    </source>
</evidence>
<dbReference type="GO" id="GO:0022857">
    <property type="term" value="F:transmembrane transporter activity"/>
    <property type="evidence" value="ECO:0007669"/>
    <property type="project" value="InterPro"/>
</dbReference>
<feature type="transmembrane region" description="Helical" evidence="7">
    <location>
        <begin position="366"/>
        <end position="389"/>
    </location>
</feature>
<organism evidence="9 10">
    <name type="scientific">Verruconis gallopava</name>
    <dbReference type="NCBI Taxonomy" id="253628"/>
    <lineage>
        <taxon>Eukaryota</taxon>
        <taxon>Fungi</taxon>
        <taxon>Dikarya</taxon>
        <taxon>Ascomycota</taxon>
        <taxon>Pezizomycotina</taxon>
        <taxon>Dothideomycetes</taxon>
        <taxon>Pleosporomycetidae</taxon>
        <taxon>Venturiales</taxon>
        <taxon>Sympoventuriaceae</taxon>
        <taxon>Verruconis</taxon>
    </lineage>
</organism>
<dbReference type="InterPro" id="IPR020846">
    <property type="entry name" value="MFS_dom"/>
</dbReference>
<feature type="transmembrane region" description="Helical" evidence="7">
    <location>
        <begin position="294"/>
        <end position="313"/>
    </location>
</feature>
<evidence type="ECO:0000259" key="8">
    <source>
        <dbReference type="PROSITE" id="PS50850"/>
    </source>
</evidence>
<dbReference type="HOGENOM" id="CLU_000960_22_0_1"/>
<proteinExistence type="inferred from homology"/>
<evidence type="ECO:0000256" key="4">
    <source>
        <dbReference type="ARBA" id="ARBA00022692"/>
    </source>
</evidence>
<evidence type="ECO:0000313" key="9">
    <source>
        <dbReference type="EMBL" id="KIW08918.1"/>
    </source>
</evidence>
<feature type="transmembrane region" description="Helical" evidence="7">
    <location>
        <begin position="424"/>
        <end position="446"/>
    </location>
</feature>
<feature type="domain" description="Major facilitator superfamily (MFS) profile" evidence="8">
    <location>
        <begin position="74"/>
        <end position="566"/>
    </location>
</feature>
<comment type="similarity">
    <text evidence="2">Belongs to the major facilitator superfamily. TCR/Tet family.</text>
</comment>
<dbReference type="OrthoDB" id="10021397at2759"/>
<dbReference type="PANTHER" id="PTHR23501">
    <property type="entry name" value="MAJOR FACILITATOR SUPERFAMILY"/>
    <property type="match status" value="1"/>
</dbReference>
<keyword evidence="10" id="KW-1185">Reference proteome</keyword>
<evidence type="ECO:0000313" key="10">
    <source>
        <dbReference type="Proteomes" id="UP000053259"/>
    </source>
</evidence>
<dbReference type="Gene3D" id="1.20.1720.10">
    <property type="entry name" value="Multidrug resistance protein D"/>
    <property type="match status" value="1"/>
</dbReference>
<dbReference type="Gene3D" id="1.20.1250.20">
    <property type="entry name" value="MFS general substrate transporter like domains"/>
    <property type="match status" value="1"/>
</dbReference>
<feature type="transmembrane region" description="Helical" evidence="7">
    <location>
        <begin position="262"/>
        <end position="282"/>
    </location>
</feature>
<keyword evidence="4 7" id="KW-0812">Transmembrane</keyword>
<dbReference type="Pfam" id="PF07690">
    <property type="entry name" value="MFS_1"/>
    <property type="match status" value="1"/>
</dbReference>
<dbReference type="RefSeq" id="XP_016218787.1">
    <property type="nucleotide sequence ID" value="XM_016353634.1"/>
</dbReference>
<accession>A0A0D2AQI0</accession>
<feature type="transmembrane region" description="Helical" evidence="7">
    <location>
        <begin position="139"/>
        <end position="158"/>
    </location>
</feature>
<dbReference type="GeneID" id="27308809"/>
<dbReference type="Proteomes" id="UP000053259">
    <property type="component" value="Unassembled WGS sequence"/>
</dbReference>
<dbReference type="GO" id="GO:0005886">
    <property type="term" value="C:plasma membrane"/>
    <property type="evidence" value="ECO:0007669"/>
    <property type="project" value="UniProtKB-SubCell"/>
</dbReference>
<evidence type="ECO:0000256" key="7">
    <source>
        <dbReference type="SAM" id="Phobius"/>
    </source>
</evidence>
<evidence type="ECO:0000256" key="5">
    <source>
        <dbReference type="ARBA" id="ARBA00022989"/>
    </source>
</evidence>
<feature type="transmembrane region" description="Helical" evidence="7">
    <location>
        <begin position="71"/>
        <end position="96"/>
    </location>
</feature>
<keyword evidence="5 7" id="KW-1133">Transmembrane helix</keyword>
<feature type="transmembrane region" description="Helical" evidence="7">
    <location>
        <begin position="401"/>
        <end position="418"/>
    </location>
</feature>
<gene>
    <name evidence="9" type="ORF">PV09_00836</name>
</gene>
<feature type="transmembrane region" description="Helical" evidence="7">
    <location>
        <begin position="466"/>
        <end position="484"/>
    </location>
</feature>
<feature type="transmembrane region" description="Helical" evidence="7">
    <location>
        <begin position="164"/>
        <end position="183"/>
    </location>
</feature>
<keyword evidence="3" id="KW-1003">Cell membrane</keyword>
<dbReference type="InterPro" id="IPR011701">
    <property type="entry name" value="MFS"/>
</dbReference>
<dbReference type="FunFam" id="1.20.1720.10:FF:000014">
    <property type="entry name" value="MFS drug transporter, putative"/>
    <property type="match status" value="1"/>
</dbReference>
<protein>
    <recommendedName>
        <fullName evidence="8">Major facilitator superfamily (MFS) profile domain-containing protein</fullName>
    </recommendedName>
</protein>
<feature type="transmembrane region" description="Helical" evidence="7">
    <location>
        <begin position="195"/>
        <end position="215"/>
    </location>
</feature>
<dbReference type="SUPFAM" id="SSF103473">
    <property type="entry name" value="MFS general substrate transporter"/>
    <property type="match status" value="1"/>
</dbReference>
<feature type="transmembrane region" description="Helical" evidence="7">
    <location>
        <begin position="227"/>
        <end position="250"/>
    </location>
</feature>
<dbReference type="VEuPathDB" id="FungiDB:PV09_00836"/>
<feature type="transmembrane region" description="Helical" evidence="7">
    <location>
        <begin position="334"/>
        <end position="354"/>
    </location>
</feature>